<feature type="transmembrane region" description="Helical" evidence="14">
    <location>
        <begin position="22"/>
        <end position="55"/>
    </location>
</feature>
<dbReference type="InterPro" id="IPR000462">
    <property type="entry name" value="CDP-OH_P_trans"/>
</dbReference>
<evidence type="ECO:0000256" key="3">
    <source>
        <dbReference type="ARBA" id="ARBA00022679"/>
    </source>
</evidence>
<evidence type="ECO:0000256" key="9">
    <source>
        <dbReference type="ARBA" id="ARBA00023239"/>
    </source>
</evidence>
<dbReference type="InterPro" id="IPR033175">
    <property type="entry name" value="PSD-A"/>
</dbReference>
<dbReference type="Pfam" id="PF08009">
    <property type="entry name" value="CDP-OH_P_tran_2"/>
    <property type="match status" value="1"/>
</dbReference>
<dbReference type="Gene3D" id="1.20.120.1760">
    <property type="match status" value="1"/>
</dbReference>
<keyword evidence="9" id="KW-0456">Lyase</keyword>
<dbReference type="InterPro" id="IPR012616">
    <property type="entry name" value="CDP-OH_P_trans_C"/>
</dbReference>
<dbReference type="PANTHER" id="PTHR35809:SF1">
    <property type="entry name" value="ARCHAETIDYLSERINE DECARBOXYLASE PROENZYME-RELATED"/>
    <property type="match status" value="1"/>
</dbReference>
<evidence type="ECO:0000256" key="1">
    <source>
        <dbReference type="ARBA" id="ARBA00022475"/>
    </source>
</evidence>
<keyword evidence="3 12" id="KW-0808">Transferase</keyword>
<evidence type="ECO:0000256" key="2">
    <source>
        <dbReference type="ARBA" id="ARBA00022516"/>
    </source>
</evidence>
<dbReference type="EMBL" id="OB661450">
    <property type="protein sequence ID" value="CAD7228248.1"/>
    <property type="molecule type" value="Genomic_DNA"/>
</dbReference>
<evidence type="ECO:0000256" key="4">
    <source>
        <dbReference type="ARBA" id="ARBA00022793"/>
    </source>
</evidence>
<protein>
    <submittedName>
        <fullName evidence="15">Uncharacterized protein</fullName>
    </submittedName>
</protein>
<proteinExistence type="inferred from homology"/>
<evidence type="ECO:0000256" key="14">
    <source>
        <dbReference type="SAM" id="Phobius"/>
    </source>
</evidence>
<evidence type="ECO:0000256" key="10">
    <source>
        <dbReference type="ARBA" id="ARBA00023264"/>
    </source>
</evidence>
<feature type="transmembrane region" description="Helical" evidence="14">
    <location>
        <begin position="321"/>
        <end position="342"/>
    </location>
</feature>
<keyword evidence="2" id="KW-0444">Lipid biosynthesis</keyword>
<evidence type="ECO:0000256" key="6">
    <source>
        <dbReference type="ARBA" id="ARBA00023136"/>
    </source>
</evidence>
<dbReference type="GO" id="GO:0008654">
    <property type="term" value="P:phospholipid biosynthetic process"/>
    <property type="evidence" value="ECO:0007669"/>
    <property type="project" value="UniProtKB-KW"/>
</dbReference>
<keyword evidence="14" id="KW-1133">Transmembrane helix</keyword>
<dbReference type="GO" id="GO:0016780">
    <property type="term" value="F:phosphotransferase activity, for other substituted phosphate groups"/>
    <property type="evidence" value="ECO:0007669"/>
    <property type="project" value="InterPro"/>
</dbReference>
<evidence type="ECO:0000256" key="5">
    <source>
        <dbReference type="ARBA" id="ARBA00023098"/>
    </source>
</evidence>
<sequence>MSLIDTITRTMLVKPHPAGYPFIGGALALTILFLLLWEPLGVLMLILTLFVVYFFRDPVRSVPQKEGLVIAPADGRIISITPDQSLPDELGDDLDEEENFTKIKLDKASEENERSLALIKTDQDKYVGVSQIAGLIARRIITTLKEEENVTVGNRFGLIRFGSRTDIYLPKGVNAQAQVTTSRPSTLGTQQHPAKEKESNETMTKTTLKTITPKTKTKKQAIEEHGSHLGLHKLVPNVITLMALAAGLTSIQFAIDGLWERAVIAIVIAAVLDVLDGATARLLNAQSKFGAELDSLSDFLAFGVAPATIMYLWVLEESGKIGWIAMLVFAVASAMRLARYNITPTPKTGVWSKGFFAGVPAPAGAGMAFLPIFIWLMAPNYFESFAVANILVGLWLMFCAGMMVSRIPTWSTKQLKIKSNMAMPLLAFIAVMIAALIQAPWPTLTIMSITYIATIPFSIRHFQKIVKESKEKIDLGDLALGVSDGISDHDE</sequence>
<keyword evidence="14" id="KW-0812">Transmembrane</keyword>
<keyword evidence="8" id="KW-0594">Phospholipid biosynthesis</keyword>
<dbReference type="Pfam" id="PF01066">
    <property type="entry name" value="CDP-OH_P_transf"/>
    <property type="match status" value="1"/>
</dbReference>
<dbReference type="GO" id="GO:0016020">
    <property type="term" value="C:membrane"/>
    <property type="evidence" value="ECO:0007669"/>
    <property type="project" value="InterPro"/>
</dbReference>
<accession>A0A7R8WFL1</accession>
<dbReference type="InterPro" id="IPR048254">
    <property type="entry name" value="CDP_ALCOHOL_P_TRANSF_CS"/>
</dbReference>
<keyword evidence="11" id="KW-0670">Pyruvate</keyword>
<evidence type="ECO:0000313" key="15">
    <source>
        <dbReference type="EMBL" id="CAD7228248.1"/>
    </source>
</evidence>
<dbReference type="InterPro" id="IPR003817">
    <property type="entry name" value="PS_Dcarbxylase"/>
</dbReference>
<feature type="transmembrane region" description="Helical" evidence="14">
    <location>
        <begin position="261"/>
        <end position="283"/>
    </location>
</feature>
<feature type="transmembrane region" description="Helical" evidence="14">
    <location>
        <begin position="384"/>
        <end position="405"/>
    </location>
</feature>
<evidence type="ECO:0000256" key="7">
    <source>
        <dbReference type="ARBA" id="ARBA00023145"/>
    </source>
</evidence>
<gene>
    <name evidence="15" type="ORF">CTOB1V02_LOCUS6136</name>
</gene>
<evidence type="ECO:0000256" key="11">
    <source>
        <dbReference type="ARBA" id="ARBA00023317"/>
    </source>
</evidence>
<feature type="transmembrane region" description="Helical" evidence="14">
    <location>
        <begin position="354"/>
        <end position="378"/>
    </location>
</feature>
<feature type="compositionally biased region" description="Polar residues" evidence="13">
    <location>
        <begin position="180"/>
        <end position="192"/>
    </location>
</feature>
<keyword evidence="7" id="KW-0865">Zymogen</keyword>
<evidence type="ECO:0000256" key="8">
    <source>
        <dbReference type="ARBA" id="ARBA00023209"/>
    </source>
</evidence>
<evidence type="ECO:0000256" key="12">
    <source>
        <dbReference type="RuleBase" id="RU003750"/>
    </source>
</evidence>
<organism evidence="15">
    <name type="scientific">Cyprideis torosa</name>
    <dbReference type="NCBI Taxonomy" id="163714"/>
    <lineage>
        <taxon>Eukaryota</taxon>
        <taxon>Metazoa</taxon>
        <taxon>Ecdysozoa</taxon>
        <taxon>Arthropoda</taxon>
        <taxon>Crustacea</taxon>
        <taxon>Oligostraca</taxon>
        <taxon>Ostracoda</taxon>
        <taxon>Podocopa</taxon>
        <taxon>Podocopida</taxon>
        <taxon>Cytherocopina</taxon>
        <taxon>Cytheroidea</taxon>
        <taxon>Cytherideidae</taxon>
        <taxon>Cyprideis</taxon>
    </lineage>
</organism>
<dbReference type="Pfam" id="PF02666">
    <property type="entry name" value="PS_Dcarbxylase"/>
    <property type="match status" value="2"/>
</dbReference>
<dbReference type="InterPro" id="IPR043130">
    <property type="entry name" value="CDP-OH_PTrfase_TM_dom"/>
</dbReference>
<dbReference type="PROSITE" id="PS00379">
    <property type="entry name" value="CDP_ALCOHOL_P_TRANSF"/>
    <property type="match status" value="1"/>
</dbReference>
<feature type="region of interest" description="Disordered" evidence="13">
    <location>
        <begin position="180"/>
        <end position="203"/>
    </location>
</feature>
<dbReference type="OrthoDB" id="448573at2759"/>
<reference evidence="15" key="1">
    <citation type="submission" date="2020-11" db="EMBL/GenBank/DDBJ databases">
        <authorList>
            <person name="Tran Van P."/>
        </authorList>
    </citation>
    <scope>NUCLEOTIDE SEQUENCE</scope>
</reference>
<keyword evidence="4" id="KW-0210">Decarboxylase</keyword>
<keyword evidence="10" id="KW-1208">Phospholipid metabolism</keyword>
<evidence type="ECO:0000256" key="13">
    <source>
        <dbReference type="SAM" id="MobiDB-lite"/>
    </source>
</evidence>
<dbReference type="GO" id="GO:0004609">
    <property type="term" value="F:phosphatidylserine decarboxylase activity"/>
    <property type="evidence" value="ECO:0007669"/>
    <property type="project" value="InterPro"/>
</dbReference>
<dbReference type="AlphaFoldDB" id="A0A7R8WFL1"/>
<comment type="similarity">
    <text evidence="12">Belongs to the CDP-alcohol phosphatidyltransferase class-I family.</text>
</comment>
<keyword evidence="1" id="KW-1003">Cell membrane</keyword>
<keyword evidence="6 14" id="KW-0472">Membrane</keyword>
<dbReference type="PANTHER" id="PTHR35809">
    <property type="entry name" value="ARCHAETIDYLSERINE DECARBOXYLASE PROENZYME-RELATED"/>
    <property type="match status" value="1"/>
</dbReference>
<feature type="transmembrane region" description="Helical" evidence="14">
    <location>
        <begin position="295"/>
        <end position="315"/>
    </location>
</feature>
<name>A0A7R8WFL1_9CRUS</name>
<keyword evidence="5" id="KW-0443">Lipid metabolism</keyword>
<feature type="transmembrane region" description="Helical" evidence="14">
    <location>
        <begin position="417"/>
        <end position="437"/>
    </location>
</feature>